<keyword evidence="2" id="KW-1185">Reference proteome</keyword>
<organism evidence="1 2">
    <name type="scientific">Mucuna pruriens</name>
    <name type="common">Velvet bean</name>
    <name type="synonym">Dolichos pruriens</name>
    <dbReference type="NCBI Taxonomy" id="157652"/>
    <lineage>
        <taxon>Eukaryota</taxon>
        <taxon>Viridiplantae</taxon>
        <taxon>Streptophyta</taxon>
        <taxon>Embryophyta</taxon>
        <taxon>Tracheophyta</taxon>
        <taxon>Spermatophyta</taxon>
        <taxon>Magnoliopsida</taxon>
        <taxon>eudicotyledons</taxon>
        <taxon>Gunneridae</taxon>
        <taxon>Pentapetalae</taxon>
        <taxon>rosids</taxon>
        <taxon>fabids</taxon>
        <taxon>Fabales</taxon>
        <taxon>Fabaceae</taxon>
        <taxon>Papilionoideae</taxon>
        <taxon>50 kb inversion clade</taxon>
        <taxon>NPAAA clade</taxon>
        <taxon>indigoferoid/millettioid clade</taxon>
        <taxon>Phaseoleae</taxon>
        <taxon>Mucuna</taxon>
    </lineage>
</organism>
<dbReference type="STRING" id="157652.A0A371H2H3"/>
<dbReference type="CDD" id="cd09272">
    <property type="entry name" value="RNase_HI_RT_Ty1"/>
    <property type="match status" value="1"/>
</dbReference>
<accession>A0A371H2H3</accession>
<sequence>MASATCKLIWVKQLIQELKFTDVQPMKLYCDNQVALHIVSNLVFHERTKHIEIDCHFKGTTDTTGEVAGQRNKYRICQLKLRCLSYKREIRNCITYTTQFNIFYLFNCYYESDRIQEINSTLLVLILKCDVPTSLHQFSLISLCNVIYKIITKIIATRLKNVCACWWDPISVALFLEDISLIMWSLLRKFSIPCIRRGKMEVRFTDHFCKLINSCVSSTHMQVLFNGVPIGEFSPSRGVRQGDPISPYSFVLCMKRLVYLIERETNIAQIDITNNCLDVFCSSSRQKVSIIRTRLLISINVHNSKAIKLSRISIFRLTSDLGKYLGVPILDDRKKNETYVYLPKKTQRHLSNWKTNSLSFASRCTLAKVVVVTVPTYIMQIVLLPKQVYDKLESINRSFMWGESQNCRRCHTIAWNKFCLSKDVEGMDFRNFHPFNHDLIMKLGWGVITNSNALWYRCIDQFISSVHCIDHGSEVWKGISYTWKSLLLEGRLVISDGRQNSLSYEVKFCVRDYVSIKGQ</sequence>
<protein>
    <submittedName>
        <fullName evidence="1">Ribonuclease H protein</fullName>
    </submittedName>
</protein>
<dbReference type="EMBL" id="QJKJ01003760">
    <property type="protein sequence ID" value="RDX96987.1"/>
    <property type="molecule type" value="Genomic_DNA"/>
</dbReference>
<dbReference type="AlphaFoldDB" id="A0A371H2H3"/>
<gene>
    <name evidence="1" type="ORF">CR513_20300</name>
</gene>
<dbReference type="OrthoDB" id="1434716at2759"/>
<name>A0A371H2H3_MUCPR</name>
<reference evidence="1" key="1">
    <citation type="submission" date="2018-05" db="EMBL/GenBank/DDBJ databases">
        <title>Draft genome of Mucuna pruriens seed.</title>
        <authorList>
            <person name="Nnadi N.E."/>
            <person name="Vos R."/>
            <person name="Hasami M.H."/>
            <person name="Devisetty U.K."/>
            <person name="Aguiy J.C."/>
        </authorList>
    </citation>
    <scope>NUCLEOTIDE SEQUENCE [LARGE SCALE GENOMIC DNA]</scope>
    <source>
        <strain evidence="1">JCA_2017</strain>
    </source>
</reference>
<dbReference type="Proteomes" id="UP000257109">
    <property type="component" value="Unassembled WGS sequence"/>
</dbReference>
<proteinExistence type="predicted"/>
<comment type="caution">
    <text evidence="1">The sequence shown here is derived from an EMBL/GenBank/DDBJ whole genome shotgun (WGS) entry which is preliminary data.</text>
</comment>
<dbReference type="PANTHER" id="PTHR33116:SF70">
    <property type="entry name" value="NON-LTR RETROELEMENT REVERSE TRANSCRIPTASE-LIKE PROTEIN"/>
    <property type="match status" value="1"/>
</dbReference>
<evidence type="ECO:0000313" key="1">
    <source>
        <dbReference type="EMBL" id="RDX96987.1"/>
    </source>
</evidence>
<dbReference type="PANTHER" id="PTHR33116">
    <property type="entry name" value="REVERSE TRANSCRIPTASE ZINC-BINDING DOMAIN-CONTAINING PROTEIN-RELATED-RELATED"/>
    <property type="match status" value="1"/>
</dbReference>
<evidence type="ECO:0000313" key="2">
    <source>
        <dbReference type="Proteomes" id="UP000257109"/>
    </source>
</evidence>
<feature type="non-terminal residue" evidence="1">
    <location>
        <position position="1"/>
    </location>
</feature>